<feature type="region of interest" description="Disordered" evidence="1">
    <location>
        <begin position="25"/>
        <end position="48"/>
    </location>
</feature>
<dbReference type="GO" id="GO:0004519">
    <property type="term" value="F:endonuclease activity"/>
    <property type="evidence" value="ECO:0007669"/>
    <property type="project" value="TreeGrafter"/>
</dbReference>
<dbReference type="Gene3D" id="3.30.1370.110">
    <property type="match status" value="1"/>
</dbReference>
<evidence type="ECO:0000313" key="3">
    <source>
        <dbReference type="EMBL" id="CAB3386835.1"/>
    </source>
</evidence>
<evidence type="ECO:0000313" key="4">
    <source>
        <dbReference type="Proteomes" id="UP000494165"/>
    </source>
</evidence>
<keyword evidence="4" id="KW-1185">Reference proteome</keyword>
<feature type="domain" description="Smr" evidence="2">
    <location>
        <begin position="116"/>
        <end position="192"/>
    </location>
</feature>
<dbReference type="Pfam" id="PF01713">
    <property type="entry name" value="Smr"/>
    <property type="match status" value="1"/>
</dbReference>
<dbReference type="InterPro" id="IPR052772">
    <property type="entry name" value="Endo/PolyKinase_Domain-Protein"/>
</dbReference>
<dbReference type="OrthoDB" id="3231855at2759"/>
<sequence length="192" mass="21565">MHTGLSPYSKASLQVRMETSLKREMERSVKAGKQRNQNSMKPSEVEAKAASIRNDVNEALKEEVRLRILKDQFFLEGKTEENAKMVESVAMGVAKTDALMAKLYRFLLQSATNTFIDLHFLKVTEAESVLALFLKHISSPCCTARTEVTVVTGRGLHSQGGVPILRPAIKNYLDRQNIKYKEQPGSFRILPP</sequence>
<organism evidence="3 4">
    <name type="scientific">Cloeon dipterum</name>
    <dbReference type="NCBI Taxonomy" id="197152"/>
    <lineage>
        <taxon>Eukaryota</taxon>
        <taxon>Metazoa</taxon>
        <taxon>Ecdysozoa</taxon>
        <taxon>Arthropoda</taxon>
        <taxon>Hexapoda</taxon>
        <taxon>Insecta</taxon>
        <taxon>Pterygota</taxon>
        <taxon>Palaeoptera</taxon>
        <taxon>Ephemeroptera</taxon>
        <taxon>Pisciforma</taxon>
        <taxon>Baetidae</taxon>
        <taxon>Cloeon</taxon>
    </lineage>
</organism>
<evidence type="ECO:0000259" key="2">
    <source>
        <dbReference type="PROSITE" id="PS50828"/>
    </source>
</evidence>
<dbReference type="InterPro" id="IPR002625">
    <property type="entry name" value="Smr_dom"/>
</dbReference>
<dbReference type="PANTHER" id="PTHR46535:SF1">
    <property type="entry name" value="NEDD4-BINDING PROTEIN 2"/>
    <property type="match status" value="1"/>
</dbReference>
<gene>
    <name evidence="3" type="ORF">CLODIP_2_CD03507</name>
</gene>
<dbReference type="PANTHER" id="PTHR46535">
    <property type="entry name" value="NEDD4-BINDING PROTEIN 2"/>
    <property type="match status" value="1"/>
</dbReference>
<protein>
    <recommendedName>
        <fullName evidence="2">Smr domain-containing protein</fullName>
    </recommendedName>
</protein>
<dbReference type="GO" id="GO:0005634">
    <property type="term" value="C:nucleus"/>
    <property type="evidence" value="ECO:0007669"/>
    <property type="project" value="TreeGrafter"/>
</dbReference>
<proteinExistence type="predicted"/>
<dbReference type="PROSITE" id="PS50828">
    <property type="entry name" value="SMR"/>
    <property type="match status" value="1"/>
</dbReference>
<evidence type="ECO:0000256" key="1">
    <source>
        <dbReference type="SAM" id="MobiDB-lite"/>
    </source>
</evidence>
<accession>A0A8S1E2Y6</accession>
<reference evidence="3 4" key="1">
    <citation type="submission" date="2020-04" db="EMBL/GenBank/DDBJ databases">
        <authorList>
            <person name="Alioto T."/>
            <person name="Alioto T."/>
            <person name="Gomez Garrido J."/>
        </authorList>
    </citation>
    <scope>NUCLEOTIDE SEQUENCE [LARGE SCALE GENOMIC DNA]</scope>
</reference>
<comment type="caution">
    <text evidence="3">The sequence shown here is derived from an EMBL/GenBank/DDBJ whole genome shotgun (WGS) entry which is preliminary data.</text>
</comment>
<dbReference type="EMBL" id="CADEPI010000514">
    <property type="protein sequence ID" value="CAB3386835.1"/>
    <property type="molecule type" value="Genomic_DNA"/>
</dbReference>
<dbReference type="InterPro" id="IPR036063">
    <property type="entry name" value="Smr_dom_sf"/>
</dbReference>
<name>A0A8S1E2Y6_9INSE</name>
<dbReference type="SUPFAM" id="SSF160443">
    <property type="entry name" value="SMR domain-like"/>
    <property type="match status" value="1"/>
</dbReference>
<dbReference type="AlphaFoldDB" id="A0A8S1E2Y6"/>
<dbReference type="SMART" id="SM00463">
    <property type="entry name" value="SMR"/>
    <property type="match status" value="1"/>
</dbReference>
<dbReference type="Proteomes" id="UP000494165">
    <property type="component" value="Unassembled WGS sequence"/>
</dbReference>